<evidence type="ECO:0000256" key="1">
    <source>
        <dbReference type="ARBA" id="ARBA00004970"/>
    </source>
</evidence>
<dbReference type="OrthoDB" id="5957391at2759"/>
<dbReference type="STRING" id="27342.A0A0H2RKZ5"/>
<protein>
    <recommendedName>
        <fullName evidence="3 8">Histidinol-phosphatase</fullName>
        <shortName evidence="8">HolPase</shortName>
        <ecNumber evidence="3 8">3.1.3.15</ecNumber>
    </recommendedName>
</protein>
<dbReference type="PANTHER" id="PTHR21039:SF0">
    <property type="entry name" value="HISTIDINOL-PHOSPHATASE"/>
    <property type="match status" value="1"/>
</dbReference>
<accession>A0A0H2RKZ5</accession>
<dbReference type="InterPro" id="IPR004013">
    <property type="entry name" value="PHP_dom"/>
</dbReference>
<dbReference type="PANTHER" id="PTHR21039">
    <property type="entry name" value="HISTIDINOL PHOSPHATASE-RELATED"/>
    <property type="match status" value="1"/>
</dbReference>
<dbReference type="Gene3D" id="3.20.20.140">
    <property type="entry name" value="Metal-dependent hydrolases"/>
    <property type="match status" value="1"/>
</dbReference>
<dbReference type="SUPFAM" id="SSF89550">
    <property type="entry name" value="PHP domain-like"/>
    <property type="match status" value="1"/>
</dbReference>
<keyword evidence="4 8" id="KW-0028">Amino-acid biosynthesis</keyword>
<dbReference type="EMBL" id="KQ085976">
    <property type="protein sequence ID" value="KLO12524.1"/>
    <property type="molecule type" value="Genomic_DNA"/>
</dbReference>
<dbReference type="EC" id="3.1.3.15" evidence="3 8"/>
<evidence type="ECO:0000256" key="4">
    <source>
        <dbReference type="ARBA" id="ARBA00022605"/>
    </source>
</evidence>
<evidence type="ECO:0000313" key="10">
    <source>
        <dbReference type="EMBL" id="KLO12524.1"/>
    </source>
</evidence>
<sequence length="321" mass="36978">MPFSFHSHSGQFCKHASGTLEEVVQAAIRAKFRVYGLTEHVPRYRLEDKYPEEESLSTDDLEEQFVRFLDEAHRLKQKYQSQITLLVGAETEHITELDLTRLQSLLDQHQSRIEFLVGSIHHVSAVPIDFDEATFRRALETFPPDLSSEMSEEDSRMSALLDSYLDSQFLLMQRFHPEIIGHLDLCRLYRPELEFRTFPGALAKLQRNIQYACGYGALFELNAAAFRKGWDSAYPGRDVLQIIIGSGGKFTLSDDSHGPHAVGLNYDRLYRYMQEVGMKDLWYLSSVENALSDGRALKPMKLEGDWREDEFWSTHLSVSMK</sequence>
<name>A0A0H2RKZ5_9AGAM</name>
<keyword evidence="11" id="KW-1185">Reference proteome</keyword>
<dbReference type="Proteomes" id="UP000053477">
    <property type="component" value="Unassembled WGS sequence"/>
</dbReference>
<dbReference type="GO" id="GO:0004401">
    <property type="term" value="F:histidinol-phosphatase activity"/>
    <property type="evidence" value="ECO:0007669"/>
    <property type="project" value="UniProtKB-UniRule"/>
</dbReference>
<evidence type="ECO:0000259" key="9">
    <source>
        <dbReference type="Pfam" id="PF02811"/>
    </source>
</evidence>
<evidence type="ECO:0000256" key="2">
    <source>
        <dbReference type="ARBA" id="ARBA00009152"/>
    </source>
</evidence>
<proteinExistence type="inferred from homology"/>
<reference evidence="10 11" key="1">
    <citation type="submission" date="2015-04" db="EMBL/GenBank/DDBJ databases">
        <title>Complete genome sequence of Schizopora paradoxa KUC8140, a cosmopolitan wood degrader in East Asia.</title>
        <authorList>
            <consortium name="DOE Joint Genome Institute"/>
            <person name="Min B."/>
            <person name="Park H."/>
            <person name="Jang Y."/>
            <person name="Kim J.-J."/>
            <person name="Kim K.H."/>
            <person name="Pangilinan J."/>
            <person name="Lipzen A."/>
            <person name="Riley R."/>
            <person name="Grigoriev I.V."/>
            <person name="Spatafora J.W."/>
            <person name="Choi I.-G."/>
        </authorList>
    </citation>
    <scope>NUCLEOTIDE SEQUENCE [LARGE SCALE GENOMIC DNA]</scope>
    <source>
        <strain evidence="10 11">KUC8140</strain>
    </source>
</reference>
<dbReference type="InterPro" id="IPR010140">
    <property type="entry name" value="Histidinol_P_phosphatase_HisJ"/>
</dbReference>
<keyword evidence="5 8" id="KW-0378">Hydrolase</keyword>
<dbReference type="FunCoup" id="A0A0H2RKZ5">
    <property type="interactions" value="96"/>
</dbReference>
<dbReference type="GO" id="GO:0005737">
    <property type="term" value="C:cytoplasm"/>
    <property type="evidence" value="ECO:0007669"/>
    <property type="project" value="TreeGrafter"/>
</dbReference>
<feature type="domain" description="PHP" evidence="9">
    <location>
        <begin position="5"/>
        <end position="223"/>
    </location>
</feature>
<dbReference type="InterPro" id="IPR016195">
    <property type="entry name" value="Pol/histidinol_Pase-like"/>
</dbReference>
<comment type="similarity">
    <text evidence="2 8">Belongs to the PHP hydrolase family. HisK subfamily.</text>
</comment>
<evidence type="ECO:0000256" key="8">
    <source>
        <dbReference type="RuleBase" id="RU366003"/>
    </source>
</evidence>
<dbReference type="CDD" id="cd12110">
    <property type="entry name" value="PHP_HisPPase_Hisj_like"/>
    <property type="match status" value="1"/>
</dbReference>
<evidence type="ECO:0000256" key="7">
    <source>
        <dbReference type="ARBA" id="ARBA00049158"/>
    </source>
</evidence>
<dbReference type="AlphaFoldDB" id="A0A0H2RKZ5"/>
<evidence type="ECO:0000256" key="6">
    <source>
        <dbReference type="ARBA" id="ARBA00023102"/>
    </source>
</evidence>
<comment type="catalytic activity">
    <reaction evidence="7 8">
        <text>L-histidinol phosphate + H2O = L-histidinol + phosphate</text>
        <dbReference type="Rhea" id="RHEA:14465"/>
        <dbReference type="ChEBI" id="CHEBI:15377"/>
        <dbReference type="ChEBI" id="CHEBI:43474"/>
        <dbReference type="ChEBI" id="CHEBI:57699"/>
        <dbReference type="ChEBI" id="CHEBI:57980"/>
        <dbReference type="EC" id="3.1.3.15"/>
    </reaction>
</comment>
<dbReference type="NCBIfam" id="TIGR01856">
    <property type="entry name" value="hisJ_fam"/>
    <property type="match status" value="1"/>
</dbReference>
<keyword evidence="6 8" id="KW-0368">Histidine biosynthesis</keyword>
<comment type="pathway">
    <text evidence="1 8">Amino-acid biosynthesis; L-histidine biosynthesis; L-histidine from 5-phospho-alpha-D-ribose 1-diphosphate: step 8/9.</text>
</comment>
<gene>
    <name evidence="10" type="ORF">SCHPADRAFT_890749</name>
</gene>
<organism evidence="10 11">
    <name type="scientific">Schizopora paradoxa</name>
    <dbReference type="NCBI Taxonomy" id="27342"/>
    <lineage>
        <taxon>Eukaryota</taxon>
        <taxon>Fungi</taxon>
        <taxon>Dikarya</taxon>
        <taxon>Basidiomycota</taxon>
        <taxon>Agaricomycotina</taxon>
        <taxon>Agaricomycetes</taxon>
        <taxon>Hymenochaetales</taxon>
        <taxon>Schizoporaceae</taxon>
        <taxon>Schizopora</taxon>
    </lineage>
</organism>
<dbReference type="InParanoid" id="A0A0H2RKZ5"/>
<evidence type="ECO:0000256" key="3">
    <source>
        <dbReference type="ARBA" id="ARBA00013085"/>
    </source>
</evidence>
<dbReference type="Pfam" id="PF02811">
    <property type="entry name" value="PHP"/>
    <property type="match status" value="1"/>
</dbReference>
<evidence type="ECO:0000256" key="5">
    <source>
        <dbReference type="ARBA" id="ARBA00022801"/>
    </source>
</evidence>
<dbReference type="GO" id="GO:0000105">
    <property type="term" value="P:L-histidine biosynthetic process"/>
    <property type="evidence" value="ECO:0007669"/>
    <property type="project" value="UniProtKB-UniRule"/>
</dbReference>
<evidence type="ECO:0000313" key="11">
    <source>
        <dbReference type="Proteomes" id="UP000053477"/>
    </source>
</evidence>
<dbReference type="UniPathway" id="UPA00031">
    <property type="reaction ID" value="UER00013"/>
</dbReference>